<comment type="caution">
    <text evidence="2">The sequence shown here is derived from an EMBL/GenBank/DDBJ whole genome shotgun (WGS) entry which is preliminary data.</text>
</comment>
<sequence>MSGTTPADLESNNEEVTEQDMVQSPLRAQDVTHNQVPAATTTAQLNRQIERFYNLDITEMFSSGVPGREDDVLGRRAMLLYHPEDHSEEIELITRWALMHNVEVGNLWYDGAWNHFQQDVVNGRTGIIIAHPDFDPYVNLQGFGEALKTPVRLWSVGLQPPVDFEPGVSPEHLVLAYNRTAIFPHGGFIYITDNVFEQKPQLALKIIDLFFAKIELLRNLDGPVSPWQEVHDACVLWRLCVRPEFMEYLYDRCEERSAELAAGNPDDLSRVELYQLLTVTNYIEQDHPYEPLSAIQDKYPVLSERCAIAETQPLDFFNRVANDQDDANSHMIGYYVAMQSVDMRRFYRHFYVVHTEPEAACAKQWKESMRNIADVITPERCAEELGKESKDSLFDFLDWAMAPKEVSRELSEEHEKEVKKEKHGQDLGDAPMEIQAAQHTAY</sequence>
<evidence type="ECO:0000313" key="3">
    <source>
        <dbReference type="Proteomes" id="UP001521222"/>
    </source>
</evidence>
<feature type="region of interest" description="Disordered" evidence="1">
    <location>
        <begin position="1"/>
        <end position="21"/>
    </location>
</feature>
<dbReference type="EMBL" id="JAKIXB020000006">
    <property type="protein sequence ID" value="KAL1607573.1"/>
    <property type="molecule type" value="Genomic_DNA"/>
</dbReference>
<gene>
    <name evidence="2" type="ORF">SLS59_002542</name>
</gene>
<dbReference type="Proteomes" id="UP001521222">
    <property type="component" value="Unassembled WGS sequence"/>
</dbReference>
<organism evidence="2 3">
    <name type="scientific">Nothophoma quercina</name>
    <dbReference type="NCBI Taxonomy" id="749835"/>
    <lineage>
        <taxon>Eukaryota</taxon>
        <taxon>Fungi</taxon>
        <taxon>Dikarya</taxon>
        <taxon>Ascomycota</taxon>
        <taxon>Pezizomycotina</taxon>
        <taxon>Dothideomycetes</taxon>
        <taxon>Pleosporomycetidae</taxon>
        <taxon>Pleosporales</taxon>
        <taxon>Pleosporineae</taxon>
        <taxon>Didymellaceae</taxon>
        <taxon>Nothophoma</taxon>
    </lineage>
</organism>
<proteinExistence type="predicted"/>
<name>A0ABR3RTL5_9PLEO</name>
<feature type="compositionally biased region" description="Basic and acidic residues" evidence="1">
    <location>
        <begin position="407"/>
        <end position="426"/>
    </location>
</feature>
<feature type="region of interest" description="Disordered" evidence="1">
    <location>
        <begin position="407"/>
        <end position="442"/>
    </location>
</feature>
<reference evidence="2 3" key="1">
    <citation type="submission" date="2024-02" db="EMBL/GenBank/DDBJ databases">
        <title>De novo assembly and annotation of 12 fungi associated with fruit tree decline syndrome in Ontario, Canada.</title>
        <authorList>
            <person name="Sulman M."/>
            <person name="Ellouze W."/>
            <person name="Ilyukhin E."/>
        </authorList>
    </citation>
    <scope>NUCLEOTIDE SEQUENCE [LARGE SCALE GENOMIC DNA]</scope>
    <source>
        <strain evidence="2 3">M97-236</strain>
    </source>
</reference>
<evidence type="ECO:0000313" key="2">
    <source>
        <dbReference type="EMBL" id="KAL1607573.1"/>
    </source>
</evidence>
<evidence type="ECO:0000256" key="1">
    <source>
        <dbReference type="SAM" id="MobiDB-lite"/>
    </source>
</evidence>
<accession>A0ABR3RTL5</accession>
<protein>
    <submittedName>
        <fullName evidence="2">Uncharacterized protein</fullName>
    </submittedName>
</protein>
<keyword evidence="3" id="KW-1185">Reference proteome</keyword>